<dbReference type="Gene3D" id="2.60.40.1120">
    <property type="entry name" value="Carboxypeptidase-like, regulatory domain"/>
    <property type="match status" value="1"/>
</dbReference>
<keyword evidence="2" id="KW-0732">Signal</keyword>
<dbReference type="Gene3D" id="2.170.130.10">
    <property type="entry name" value="TonB-dependent receptor, plug domain"/>
    <property type="match status" value="1"/>
</dbReference>
<feature type="signal peptide" evidence="2">
    <location>
        <begin position="1"/>
        <end position="19"/>
    </location>
</feature>
<dbReference type="Pfam" id="PF13715">
    <property type="entry name" value="CarbopepD_reg_2"/>
    <property type="match status" value="1"/>
</dbReference>
<accession>A0A9X1X469</accession>
<dbReference type="GO" id="GO:0009279">
    <property type="term" value="C:cell outer membrane"/>
    <property type="evidence" value="ECO:0007669"/>
    <property type="project" value="UniProtKB-SubCell"/>
</dbReference>
<evidence type="ECO:0000256" key="1">
    <source>
        <dbReference type="PROSITE-ProRule" id="PRU01360"/>
    </source>
</evidence>
<evidence type="ECO:0000313" key="5">
    <source>
        <dbReference type="Proteomes" id="UP001139450"/>
    </source>
</evidence>
<feature type="domain" description="TonB-dependent receptor plug" evidence="3">
    <location>
        <begin position="117"/>
        <end position="228"/>
    </location>
</feature>
<sequence>MKKIYLLFLFLAVVFTVRAQTRTITGTVTSSDKNEPLIGVSILVKGSTAGTQTDVNGKFSIKVSNMQNVTLGIRYLGYNYQEQTLAPNKTTLDVRLVPSAANNLSEVVVTGYGQQKKATLTGAISVLDLKKVEDVPALSLSAALRGTAPGVSVVGGVARPGQSANITIRNPVSFGKDSEQGTNPLYVIDDVIRKQADFEALDQNEVESISVLKDAEAAIYGVSGANGVVLVRTKRGKSGAPKFSFASSVGVSNATQLPKMMNSTQLAQFTNDYLDAAWRATSTPGVPYDITQRYISPVDGMKYDKGVATGNKETQYYTTDEMDYFANNSTNWLDKAFNNAYVYREALSMSGGTDKLNYFIGGDYVNQTSNFKGVNSYKYGLRANIDAKPTKGLNVSVSLSNNVNFSKSYWYKLNSTTESLDNDVASLQLVYPWQQYYINGNPVILGPSTSGGIENVNFFLVQNSNNFTSNQSYVMNMLGKVTYEIPGIKGLSATATINKNINSSNNKQFGTTFQYFKYAGTGANNHIPGGALVNTFNIKNGDRVRLNPVFSPSYQLDAGLNYNRSFGKHNLTVLALWEQRENSTEGVAAMTEGVVVGALPYQTFTVGTQTSTQSGQLGQNGFQSFISRLNYDYDNKYILQLVYRADGSSRFAPGNNWGSFPAASVGWVVSQEGFFKKNVKWMDFFKLRASVGITGTDATKAYQYMASYNLGTGSSGGAVFNNDVRSIAIKTNVAIPNADVTWDHVTKTDYGFDMEFLKNRLTVSGDYFWNHGYNLLATLSSSVPATIGAAVPTENHNIVNMFGYEVSAGWRDHIGSKFTYSFTPFFTWFDNKNVLIDVASGDVGTLRDLTGKSSDQGLYGFKSLGIIRTQADADAIIAERAAAAGGASKVKIKNDFVQPGMINYVDVNGDGIIDDNDKTYVSKRSSNHNSLGLNWSLGYAGFNLNVVMGMAWGGKTSIGGIKATAPSGNSVATYDNRAVYWTDHWTPTNPNAKYPNPYFSSIYEDSDFWLVSSTTLNITNATLSYTLPSKISNRLGLSNIRLYTVATNPIQFINPFPSHYRDFASALATYPALRTFSFGLNVGF</sequence>
<evidence type="ECO:0000259" key="3">
    <source>
        <dbReference type="Pfam" id="PF07715"/>
    </source>
</evidence>
<protein>
    <submittedName>
        <fullName evidence="4">SusC/RagA family TonB-linked outer membrane protein</fullName>
    </submittedName>
</protein>
<comment type="similarity">
    <text evidence="1">Belongs to the TonB-dependent receptor family.</text>
</comment>
<keyword evidence="1" id="KW-0812">Transmembrane</keyword>
<evidence type="ECO:0000313" key="4">
    <source>
        <dbReference type="EMBL" id="MCJ8210020.1"/>
    </source>
</evidence>
<dbReference type="InterPro" id="IPR023996">
    <property type="entry name" value="TonB-dep_OMP_SusC/RagA"/>
</dbReference>
<keyword evidence="5" id="KW-1185">Reference proteome</keyword>
<feature type="chain" id="PRO_5040819840" evidence="2">
    <location>
        <begin position="20"/>
        <end position="1084"/>
    </location>
</feature>
<dbReference type="InterPro" id="IPR037066">
    <property type="entry name" value="Plug_dom_sf"/>
</dbReference>
<dbReference type="RefSeq" id="WP_245129854.1">
    <property type="nucleotide sequence ID" value="NZ_JALJEJ010000004.1"/>
</dbReference>
<dbReference type="PROSITE" id="PS52016">
    <property type="entry name" value="TONB_DEPENDENT_REC_3"/>
    <property type="match status" value="1"/>
</dbReference>
<dbReference type="SUPFAM" id="SSF56935">
    <property type="entry name" value="Porins"/>
    <property type="match status" value="1"/>
</dbReference>
<dbReference type="NCBIfam" id="TIGR04056">
    <property type="entry name" value="OMP_RagA_SusC"/>
    <property type="match status" value="1"/>
</dbReference>
<reference evidence="4" key="1">
    <citation type="submission" date="2022-04" db="EMBL/GenBank/DDBJ databases">
        <title>Mucilaginibacter sp. RS28 isolated from freshwater.</title>
        <authorList>
            <person name="Ko S.-R."/>
        </authorList>
    </citation>
    <scope>NUCLEOTIDE SEQUENCE</scope>
    <source>
        <strain evidence="4">RS28</strain>
    </source>
</reference>
<comment type="caution">
    <text evidence="4">The sequence shown here is derived from an EMBL/GenBank/DDBJ whole genome shotgun (WGS) entry which is preliminary data.</text>
</comment>
<gene>
    <name evidence="4" type="ORF">MUY27_09890</name>
</gene>
<dbReference type="InterPro" id="IPR039426">
    <property type="entry name" value="TonB-dep_rcpt-like"/>
</dbReference>
<dbReference type="AlphaFoldDB" id="A0A9X1X469"/>
<keyword evidence="1" id="KW-1134">Transmembrane beta strand</keyword>
<dbReference type="NCBIfam" id="TIGR04057">
    <property type="entry name" value="SusC_RagA_signa"/>
    <property type="match status" value="1"/>
</dbReference>
<name>A0A9X1X469_9SPHI</name>
<dbReference type="EMBL" id="JALJEJ010000004">
    <property type="protein sequence ID" value="MCJ8210020.1"/>
    <property type="molecule type" value="Genomic_DNA"/>
</dbReference>
<dbReference type="InterPro" id="IPR012910">
    <property type="entry name" value="Plug_dom"/>
</dbReference>
<dbReference type="Proteomes" id="UP001139450">
    <property type="component" value="Unassembled WGS sequence"/>
</dbReference>
<keyword evidence="1" id="KW-0813">Transport</keyword>
<dbReference type="SUPFAM" id="SSF49464">
    <property type="entry name" value="Carboxypeptidase regulatory domain-like"/>
    <property type="match status" value="1"/>
</dbReference>
<keyword evidence="1" id="KW-0472">Membrane</keyword>
<proteinExistence type="inferred from homology"/>
<dbReference type="Pfam" id="PF07715">
    <property type="entry name" value="Plug"/>
    <property type="match status" value="1"/>
</dbReference>
<dbReference type="InterPro" id="IPR008969">
    <property type="entry name" value="CarboxyPept-like_regulatory"/>
</dbReference>
<organism evidence="4 5">
    <name type="scientific">Mucilaginibacter straminoryzae</name>
    <dbReference type="NCBI Taxonomy" id="2932774"/>
    <lineage>
        <taxon>Bacteria</taxon>
        <taxon>Pseudomonadati</taxon>
        <taxon>Bacteroidota</taxon>
        <taxon>Sphingobacteriia</taxon>
        <taxon>Sphingobacteriales</taxon>
        <taxon>Sphingobacteriaceae</taxon>
        <taxon>Mucilaginibacter</taxon>
    </lineage>
</organism>
<dbReference type="InterPro" id="IPR023997">
    <property type="entry name" value="TonB-dep_OMP_SusC/RagA_CS"/>
</dbReference>
<comment type="subcellular location">
    <subcellularLocation>
        <location evidence="1">Cell outer membrane</location>
        <topology evidence="1">Multi-pass membrane protein</topology>
    </subcellularLocation>
</comment>
<keyword evidence="1" id="KW-0998">Cell outer membrane</keyword>
<evidence type="ECO:0000256" key="2">
    <source>
        <dbReference type="SAM" id="SignalP"/>
    </source>
</evidence>